<evidence type="ECO:0000256" key="1">
    <source>
        <dbReference type="ARBA" id="ARBA00004571"/>
    </source>
</evidence>
<keyword evidence="5" id="KW-0812">Transmembrane</keyword>
<dbReference type="SUPFAM" id="SSF56935">
    <property type="entry name" value="Porins"/>
    <property type="match status" value="1"/>
</dbReference>
<feature type="region of interest" description="Disordered" evidence="12">
    <location>
        <begin position="301"/>
        <end position="320"/>
    </location>
</feature>
<dbReference type="Gene3D" id="2.40.170.20">
    <property type="entry name" value="TonB-dependent receptor, beta-barrel domain"/>
    <property type="match status" value="1"/>
</dbReference>
<dbReference type="RefSeq" id="WP_210800745.1">
    <property type="nucleotide sequence ID" value="NZ_JAGQDE010000003.1"/>
</dbReference>
<comment type="caution">
    <text evidence="16">The sequence shown here is derived from an EMBL/GenBank/DDBJ whole genome shotgun (WGS) entry which is preliminary data.</text>
</comment>
<dbReference type="Pfam" id="PF00593">
    <property type="entry name" value="TonB_dep_Rec_b-barrel"/>
    <property type="match status" value="1"/>
</dbReference>
<evidence type="ECO:0000256" key="8">
    <source>
        <dbReference type="ARBA" id="ARBA00023136"/>
    </source>
</evidence>
<evidence type="ECO:0000256" key="12">
    <source>
        <dbReference type="SAM" id="MobiDB-lite"/>
    </source>
</evidence>
<keyword evidence="17" id="KW-1185">Reference proteome</keyword>
<dbReference type="AlphaFoldDB" id="A0A941BIW0"/>
<keyword evidence="10" id="KW-0998">Cell outer membrane</keyword>
<dbReference type="InterPro" id="IPR039426">
    <property type="entry name" value="TonB-dep_rcpt-like"/>
</dbReference>
<evidence type="ECO:0000313" key="17">
    <source>
        <dbReference type="Proteomes" id="UP000678374"/>
    </source>
</evidence>
<keyword evidence="8 11" id="KW-0472">Membrane</keyword>
<evidence type="ECO:0000256" key="5">
    <source>
        <dbReference type="ARBA" id="ARBA00022692"/>
    </source>
</evidence>
<dbReference type="Proteomes" id="UP000678374">
    <property type="component" value="Unassembled WGS sequence"/>
</dbReference>
<keyword evidence="7 11" id="KW-0798">TonB box</keyword>
<gene>
    <name evidence="16" type="ORF">KAK06_04600</name>
</gene>
<evidence type="ECO:0000256" key="7">
    <source>
        <dbReference type="ARBA" id="ARBA00023077"/>
    </source>
</evidence>
<dbReference type="Pfam" id="PF07715">
    <property type="entry name" value="Plug"/>
    <property type="match status" value="1"/>
</dbReference>
<accession>A0A941BIW0</accession>
<dbReference type="PANTHER" id="PTHR30069:SF29">
    <property type="entry name" value="HEMOGLOBIN AND HEMOGLOBIN-HAPTOGLOBIN-BINDING PROTEIN 1-RELATED"/>
    <property type="match status" value="1"/>
</dbReference>
<dbReference type="GO" id="GO:0015344">
    <property type="term" value="F:siderophore uptake transmembrane transporter activity"/>
    <property type="evidence" value="ECO:0007669"/>
    <property type="project" value="TreeGrafter"/>
</dbReference>
<dbReference type="PANTHER" id="PTHR30069">
    <property type="entry name" value="TONB-DEPENDENT OUTER MEMBRANE RECEPTOR"/>
    <property type="match status" value="1"/>
</dbReference>
<evidence type="ECO:0000256" key="13">
    <source>
        <dbReference type="SAM" id="SignalP"/>
    </source>
</evidence>
<evidence type="ECO:0000259" key="14">
    <source>
        <dbReference type="Pfam" id="PF00593"/>
    </source>
</evidence>
<keyword evidence="9 16" id="KW-0675">Receptor</keyword>
<dbReference type="GO" id="GO:0044718">
    <property type="term" value="P:siderophore transmembrane transport"/>
    <property type="evidence" value="ECO:0007669"/>
    <property type="project" value="TreeGrafter"/>
</dbReference>
<keyword evidence="6 13" id="KW-0732">Signal</keyword>
<evidence type="ECO:0000256" key="3">
    <source>
        <dbReference type="ARBA" id="ARBA00022448"/>
    </source>
</evidence>
<dbReference type="InterPro" id="IPR036942">
    <property type="entry name" value="Beta-barrel_TonB_sf"/>
</dbReference>
<reference evidence="16" key="1">
    <citation type="submission" date="2021-04" db="EMBL/GenBank/DDBJ databases">
        <title>The genome sequence of Ideonella sp. 4Y11.</title>
        <authorList>
            <person name="Liu Y."/>
        </authorList>
    </citation>
    <scope>NUCLEOTIDE SEQUENCE</scope>
    <source>
        <strain evidence="16">4Y11</strain>
    </source>
</reference>
<evidence type="ECO:0000256" key="11">
    <source>
        <dbReference type="RuleBase" id="RU003357"/>
    </source>
</evidence>
<dbReference type="InterPro" id="IPR012910">
    <property type="entry name" value="Plug_dom"/>
</dbReference>
<comment type="subcellular location">
    <subcellularLocation>
        <location evidence="1">Cell outer membrane</location>
        <topology evidence="1">Multi-pass membrane protein</topology>
    </subcellularLocation>
</comment>
<evidence type="ECO:0000256" key="9">
    <source>
        <dbReference type="ARBA" id="ARBA00023170"/>
    </source>
</evidence>
<feature type="signal peptide" evidence="13">
    <location>
        <begin position="1"/>
        <end position="24"/>
    </location>
</feature>
<dbReference type="EMBL" id="JAGQDE010000003">
    <property type="protein sequence ID" value="MBQ0958228.1"/>
    <property type="molecule type" value="Genomic_DNA"/>
</dbReference>
<dbReference type="InterPro" id="IPR000531">
    <property type="entry name" value="Beta-barrel_TonB"/>
</dbReference>
<name>A0A941BIW0_9BURK</name>
<feature type="chain" id="PRO_5038026682" evidence="13">
    <location>
        <begin position="25"/>
        <end position="726"/>
    </location>
</feature>
<evidence type="ECO:0000256" key="10">
    <source>
        <dbReference type="ARBA" id="ARBA00023237"/>
    </source>
</evidence>
<dbReference type="GO" id="GO:0009279">
    <property type="term" value="C:cell outer membrane"/>
    <property type="evidence" value="ECO:0007669"/>
    <property type="project" value="UniProtKB-SubCell"/>
</dbReference>
<evidence type="ECO:0000256" key="4">
    <source>
        <dbReference type="ARBA" id="ARBA00022452"/>
    </source>
</evidence>
<dbReference type="InterPro" id="IPR037066">
    <property type="entry name" value="Plug_dom_sf"/>
</dbReference>
<evidence type="ECO:0000256" key="2">
    <source>
        <dbReference type="ARBA" id="ARBA00009810"/>
    </source>
</evidence>
<keyword evidence="4" id="KW-1134">Transmembrane beta strand</keyword>
<protein>
    <submittedName>
        <fullName evidence="16">TonB-dependent receptor</fullName>
    </submittedName>
</protein>
<feature type="domain" description="TonB-dependent receptor-like beta-barrel" evidence="14">
    <location>
        <begin position="242"/>
        <end position="681"/>
    </location>
</feature>
<comment type="similarity">
    <text evidence="2 11">Belongs to the TonB-dependent receptor family.</text>
</comment>
<sequence length="726" mass="80675">MTPNHHRRRSCSPALLLLASCAVAQEPATQVEVRGDSSAQRRADTAGRQVVARDELLRHGDTRLADALGRVPGITVDGRGPQTELKLGGLGGGYTQLLINGEPVPRGFSLDSIALDSLERVEIQRGASVQSTQAIAGTINLVTRRASALATRDIKLALASQWGLPQASATLNLGDRWGAATWGLGTVLASERQRWPATWLSERREGEAATLVQRTLTDKVEYDRTESLALNPRLSWQQEQADGSRWQLSTDHSLRYARSDGGVIDHRTPLLGAPPEQQDSQLQLHYQRVFWRGRAQLQHKAADGSRTEARLSGTFSRRDQQARGLGTDFTPRLVQDTHVDGRADDQSVVLNLNHQRPLGEAHRLDVGAELEQAVRREDRVQTELALPGGKPPDNLDERYDARVQRRALYVQDDWTLAEKTEAQLGLRLEQLSTDSEGNVFTAVRQSHRLVGPVLRIATTPAGGWGTFKLGLSRGFKLPAPRDVMPRRYVPIEVSPTAPAQTGNPDLRPERAWSLDASWQRALPALGGEMVWSAALRRIDDVILDRLIVQAQDLSYPYLLQRFNAGSAWSASLELELRGEARGALIDGRPLRWQASLAALRSRLDDVAGARPALAGQPDWQAKLDLTQPLSAAWTAQLGLQARGRALADQPDKRRLAFNAQHSFSADLSWQPQPRHTWRLSAQQWWGNDMVDNKRVQVVEAGLPVRYDAREAWHRQVLWRLGYEQPF</sequence>
<keyword evidence="3" id="KW-0813">Transport</keyword>
<feature type="domain" description="TonB-dependent receptor plug" evidence="15">
    <location>
        <begin position="45"/>
        <end position="128"/>
    </location>
</feature>
<proteinExistence type="inferred from homology"/>
<dbReference type="PROSITE" id="PS51257">
    <property type="entry name" value="PROKAR_LIPOPROTEIN"/>
    <property type="match status" value="1"/>
</dbReference>
<evidence type="ECO:0000313" key="16">
    <source>
        <dbReference type="EMBL" id="MBQ0958228.1"/>
    </source>
</evidence>
<organism evidence="16 17">
    <name type="scientific">Ideonella aquatica</name>
    <dbReference type="NCBI Taxonomy" id="2824119"/>
    <lineage>
        <taxon>Bacteria</taxon>
        <taxon>Pseudomonadati</taxon>
        <taxon>Pseudomonadota</taxon>
        <taxon>Betaproteobacteria</taxon>
        <taxon>Burkholderiales</taxon>
        <taxon>Sphaerotilaceae</taxon>
        <taxon>Ideonella</taxon>
    </lineage>
</organism>
<evidence type="ECO:0000259" key="15">
    <source>
        <dbReference type="Pfam" id="PF07715"/>
    </source>
</evidence>
<dbReference type="Gene3D" id="2.170.130.10">
    <property type="entry name" value="TonB-dependent receptor, plug domain"/>
    <property type="match status" value="1"/>
</dbReference>
<evidence type="ECO:0000256" key="6">
    <source>
        <dbReference type="ARBA" id="ARBA00022729"/>
    </source>
</evidence>